<dbReference type="Proteomes" id="UP001345963">
    <property type="component" value="Unassembled WGS sequence"/>
</dbReference>
<feature type="region of interest" description="Disordered" evidence="1">
    <location>
        <begin position="37"/>
        <end position="56"/>
    </location>
</feature>
<keyword evidence="3" id="KW-1185">Reference proteome</keyword>
<sequence length="92" mass="10103">MLSRCPVLALRLENYDVFVHTLCLILSSSRSLNAVQHRQESIGARPPGADAPQIGAGAVGNHRNIGKLVFPMCSESFQNMDSIRIHLMKCVN</sequence>
<evidence type="ECO:0000313" key="3">
    <source>
        <dbReference type="Proteomes" id="UP001345963"/>
    </source>
</evidence>
<proteinExistence type="predicted"/>
<accession>A0ABU7BNA0</accession>
<reference evidence="2 3" key="1">
    <citation type="submission" date="2021-07" db="EMBL/GenBank/DDBJ databases">
        <authorList>
            <person name="Palmer J.M."/>
        </authorList>
    </citation>
    <scope>NUCLEOTIDE SEQUENCE [LARGE SCALE GENOMIC DNA]</scope>
    <source>
        <strain evidence="2 3">AT_MEX2019</strain>
        <tissue evidence="2">Muscle</tissue>
    </source>
</reference>
<dbReference type="EMBL" id="JAHUTI010060349">
    <property type="protein sequence ID" value="MED6251809.1"/>
    <property type="molecule type" value="Genomic_DNA"/>
</dbReference>
<evidence type="ECO:0000256" key="1">
    <source>
        <dbReference type="SAM" id="MobiDB-lite"/>
    </source>
</evidence>
<name>A0ABU7BNA0_9TELE</name>
<organism evidence="2 3">
    <name type="scientific">Ataeniobius toweri</name>
    <dbReference type="NCBI Taxonomy" id="208326"/>
    <lineage>
        <taxon>Eukaryota</taxon>
        <taxon>Metazoa</taxon>
        <taxon>Chordata</taxon>
        <taxon>Craniata</taxon>
        <taxon>Vertebrata</taxon>
        <taxon>Euteleostomi</taxon>
        <taxon>Actinopterygii</taxon>
        <taxon>Neopterygii</taxon>
        <taxon>Teleostei</taxon>
        <taxon>Neoteleostei</taxon>
        <taxon>Acanthomorphata</taxon>
        <taxon>Ovalentaria</taxon>
        <taxon>Atherinomorphae</taxon>
        <taxon>Cyprinodontiformes</taxon>
        <taxon>Goodeidae</taxon>
        <taxon>Ataeniobius</taxon>
    </lineage>
</organism>
<comment type="caution">
    <text evidence="2">The sequence shown here is derived from an EMBL/GenBank/DDBJ whole genome shotgun (WGS) entry which is preliminary data.</text>
</comment>
<protein>
    <submittedName>
        <fullName evidence="2">Uncharacterized protein</fullName>
    </submittedName>
</protein>
<gene>
    <name evidence="2" type="ORF">ATANTOWER_003250</name>
</gene>
<evidence type="ECO:0000313" key="2">
    <source>
        <dbReference type="EMBL" id="MED6251809.1"/>
    </source>
</evidence>